<evidence type="ECO:0000256" key="2">
    <source>
        <dbReference type="ARBA" id="ARBA00022448"/>
    </source>
</evidence>
<dbReference type="EMBL" id="CAJNDS010002554">
    <property type="protein sequence ID" value="CAE7524438.1"/>
    <property type="molecule type" value="Genomic_DNA"/>
</dbReference>
<evidence type="ECO:0000256" key="3">
    <source>
        <dbReference type="ARBA" id="ARBA00022568"/>
    </source>
</evidence>
<keyword evidence="3" id="KW-0109">Calcium transport</keyword>
<feature type="transmembrane region" description="Helical" evidence="15">
    <location>
        <begin position="446"/>
        <end position="468"/>
    </location>
</feature>
<evidence type="ECO:0000256" key="8">
    <source>
        <dbReference type="ARBA" id="ARBA00022989"/>
    </source>
</evidence>
<evidence type="ECO:0000256" key="5">
    <source>
        <dbReference type="ARBA" id="ARBA00022692"/>
    </source>
</evidence>
<sequence>MEKARFTELLDTSLYDFRQQLLAAYTGAADSASTSPLDESGRGSVRAVDSGQMSHEQAESVAWAKAEAVDSSRERGISGCSSASSLTPSDERISVHELGEMLQAFSGYLPSRLSERVTAEEAVAIRHRLRVRLGAPSPRTLVTGKSLCEAVTALGLTTYTEEDMNVMLNLLSDFIGLSFENPPREDARYRKSDSKPDLDRFLYSWDARYGKAVWEWPLRSHDQSSFRQTATLELNPKSCYNAVPALPLMEIFLSQDTNFHKQIFGSKVLTQFRAMREILLASDTNRLVAELTFVRINDLAAPPEPVDPILYIEPFVAILILGNGIMVGLQTDPTFKDWPGWIYLELGFELCLVLEIALRMRLQGCFEYWCGSDQWWNYFDLLLAATGVMDLIMQGVRQQKSDVTGTSLLRFCRLIRLARIVKVFRIRFMKDLRLMVKGLIAGIRTLGLAFILLFAVLYVIAGFATIAIGQDTRTKELNLDKYFHNIPAAMFTAFRCFNGECVNEKGLPINDLLAEALGWPFITGYIASYMLVAMGIFNVILAVYVDITMKAAKENDAVTAEQHTKESIRVARTTRELLKKFSGAFHVFADQGDFNRLDKLPSEILITQDGQQDKIAITKELFLLIIQDPGVQRLMDELELPPDRANLFEIIDANGNGTLQVSELLHGLLKIRGELNKSDVVATLLATKAVQDMVDDLKSGCEEQFATLRSELAQQNAELNRQLSKLAGVKVKHLRARNIRVQDLSSLEVPLRPGDLPPDTEAEPLRS</sequence>
<evidence type="ECO:0000313" key="18">
    <source>
        <dbReference type="Proteomes" id="UP000604046"/>
    </source>
</evidence>
<evidence type="ECO:0000256" key="7">
    <source>
        <dbReference type="ARBA" id="ARBA00022882"/>
    </source>
</evidence>
<evidence type="ECO:0000256" key="12">
    <source>
        <dbReference type="ARBA" id="ARBA00023303"/>
    </source>
</evidence>
<evidence type="ECO:0000256" key="14">
    <source>
        <dbReference type="SAM" id="MobiDB-lite"/>
    </source>
</evidence>
<dbReference type="GO" id="GO:0098703">
    <property type="term" value="P:calcium ion import across plasma membrane"/>
    <property type="evidence" value="ECO:0007669"/>
    <property type="project" value="TreeGrafter"/>
</dbReference>
<dbReference type="Proteomes" id="UP000604046">
    <property type="component" value="Unassembled WGS sequence"/>
</dbReference>
<name>A0A812TIK1_9DINO</name>
<keyword evidence="7" id="KW-0851">Voltage-gated channel</keyword>
<dbReference type="SUPFAM" id="SSF81324">
    <property type="entry name" value="Voltage-gated potassium channels"/>
    <property type="match status" value="1"/>
</dbReference>
<feature type="domain" description="Ion transport" evidence="16">
    <location>
        <begin position="312"/>
        <end position="550"/>
    </location>
</feature>
<keyword evidence="11" id="KW-0325">Glycoprotein</keyword>
<evidence type="ECO:0000256" key="1">
    <source>
        <dbReference type="ARBA" id="ARBA00004141"/>
    </source>
</evidence>
<comment type="caution">
    <text evidence="17">The sequence shown here is derived from an EMBL/GenBank/DDBJ whole genome shotgun (WGS) entry which is preliminary data.</text>
</comment>
<evidence type="ECO:0000256" key="6">
    <source>
        <dbReference type="ARBA" id="ARBA00022837"/>
    </source>
</evidence>
<dbReference type="GO" id="GO:0008331">
    <property type="term" value="F:high voltage-gated calcium channel activity"/>
    <property type="evidence" value="ECO:0007669"/>
    <property type="project" value="TreeGrafter"/>
</dbReference>
<dbReference type="InterPro" id="IPR027359">
    <property type="entry name" value="Volt_channel_dom_sf"/>
</dbReference>
<keyword evidence="2" id="KW-0813">Transport</keyword>
<dbReference type="PANTHER" id="PTHR45628:SF7">
    <property type="entry name" value="VOLTAGE-DEPENDENT CALCIUM CHANNEL TYPE A SUBUNIT ALPHA-1"/>
    <property type="match status" value="1"/>
</dbReference>
<feature type="transmembrane region" description="Helical" evidence="15">
    <location>
        <begin position="341"/>
        <end position="358"/>
    </location>
</feature>
<protein>
    <submittedName>
        <fullName evidence="17">Cacna1c protein</fullName>
    </submittedName>
</protein>
<dbReference type="InterPro" id="IPR005821">
    <property type="entry name" value="Ion_trans_dom"/>
</dbReference>
<evidence type="ECO:0000313" key="17">
    <source>
        <dbReference type="EMBL" id="CAE7524438.1"/>
    </source>
</evidence>
<keyword evidence="8 15" id="KW-1133">Transmembrane helix</keyword>
<dbReference type="Gene3D" id="1.10.287.70">
    <property type="match status" value="1"/>
</dbReference>
<keyword evidence="5 15" id="KW-0812">Transmembrane</keyword>
<feature type="region of interest" description="Disordered" evidence="14">
    <location>
        <begin position="28"/>
        <end position="56"/>
    </location>
</feature>
<keyword evidence="13" id="KW-0175">Coiled coil</keyword>
<keyword evidence="6" id="KW-0106">Calcium</keyword>
<feature type="transmembrane region" description="Helical" evidence="15">
    <location>
        <begin position="309"/>
        <end position="329"/>
    </location>
</feature>
<dbReference type="GO" id="GO:0005891">
    <property type="term" value="C:voltage-gated calcium channel complex"/>
    <property type="evidence" value="ECO:0007669"/>
    <property type="project" value="TreeGrafter"/>
</dbReference>
<dbReference type="Gene3D" id="1.20.120.350">
    <property type="entry name" value="Voltage-gated potassium channels. Chain C"/>
    <property type="match status" value="1"/>
</dbReference>
<evidence type="ECO:0000256" key="4">
    <source>
        <dbReference type="ARBA" id="ARBA00022673"/>
    </source>
</evidence>
<keyword evidence="18" id="KW-1185">Reference proteome</keyword>
<evidence type="ECO:0000256" key="15">
    <source>
        <dbReference type="SAM" id="Phobius"/>
    </source>
</evidence>
<evidence type="ECO:0000256" key="11">
    <source>
        <dbReference type="ARBA" id="ARBA00023180"/>
    </source>
</evidence>
<keyword evidence="10 15" id="KW-0472">Membrane</keyword>
<evidence type="ECO:0000259" key="16">
    <source>
        <dbReference type="Pfam" id="PF00520"/>
    </source>
</evidence>
<keyword evidence="12" id="KW-0407">Ion channel</keyword>
<proteinExistence type="predicted"/>
<keyword evidence="9" id="KW-0406">Ion transport</keyword>
<dbReference type="AlphaFoldDB" id="A0A812TIK1"/>
<reference evidence="17" key="1">
    <citation type="submission" date="2021-02" db="EMBL/GenBank/DDBJ databases">
        <authorList>
            <person name="Dougan E. K."/>
            <person name="Rhodes N."/>
            <person name="Thang M."/>
            <person name="Chan C."/>
        </authorList>
    </citation>
    <scope>NUCLEOTIDE SEQUENCE</scope>
</reference>
<comment type="subcellular location">
    <subcellularLocation>
        <location evidence="1">Membrane</location>
        <topology evidence="1">Multi-pass membrane protein</topology>
    </subcellularLocation>
</comment>
<dbReference type="PANTHER" id="PTHR45628">
    <property type="entry name" value="VOLTAGE-DEPENDENT CALCIUM CHANNEL TYPE A SUBUNIT ALPHA-1"/>
    <property type="match status" value="1"/>
</dbReference>
<evidence type="ECO:0000256" key="9">
    <source>
        <dbReference type="ARBA" id="ARBA00023065"/>
    </source>
</evidence>
<feature type="coiled-coil region" evidence="13">
    <location>
        <begin position="698"/>
        <end position="729"/>
    </location>
</feature>
<dbReference type="Pfam" id="PF00520">
    <property type="entry name" value="Ion_trans"/>
    <property type="match status" value="1"/>
</dbReference>
<dbReference type="InterPro" id="IPR050599">
    <property type="entry name" value="VDCC_alpha-1_subunit"/>
</dbReference>
<gene>
    <name evidence="17" type="primary">Cacna1c</name>
    <name evidence="17" type="ORF">SNAT2548_LOCUS29355</name>
</gene>
<accession>A0A812TIK1</accession>
<keyword evidence="4" id="KW-0107">Calcium channel</keyword>
<evidence type="ECO:0000256" key="13">
    <source>
        <dbReference type="SAM" id="Coils"/>
    </source>
</evidence>
<evidence type="ECO:0000256" key="10">
    <source>
        <dbReference type="ARBA" id="ARBA00023136"/>
    </source>
</evidence>
<feature type="transmembrane region" description="Helical" evidence="15">
    <location>
        <begin position="522"/>
        <end position="545"/>
    </location>
</feature>
<dbReference type="InterPro" id="IPR018247">
    <property type="entry name" value="EF_Hand_1_Ca_BS"/>
</dbReference>
<organism evidence="17 18">
    <name type="scientific">Symbiodinium natans</name>
    <dbReference type="NCBI Taxonomy" id="878477"/>
    <lineage>
        <taxon>Eukaryota</taxon>
        <taxon>Sar</taxon>
        <taxon>Alveolata</taxon>
        <taxon>Dinophyceae</taxon>
        <taxon>Suessiales</taxon>
        <taxon>Symbiodiniaceae</taxon>
        <taxon>Symbiodinium</taxon>
    </lineage>
</organism>
<dbReference type="PROSITE" id="PS00018">
    <property type="entry name" value="EF_HAND_1"/>
    <property type="match status" value="1"/>
</dbReference>